<gene>
    <name evidence="1" type="ORF">M378DRAFT_157885</name>
</gene>
<dbReference type="InParanoid" id="A0A0C2TNJ3"/>
<reference evidence="1 2" key="1">
    <citation type="submission" date="2014-04" db="EMBL/GenBank/DDBJ databases">
        <title>Evolutionary Origins and Diversification of the Mycorrhizal Mutualists.</title>
        <authorList>
            <consortium name="DOE Joint Genome Institute"/>
            <consortium name="Mycorrhizal Genomics Consortium"/>
            <person name="Kohler A."/>
            <person name="Kuo A."/>
            <person name="Nagy L.G."/>
            <person name="Floudas D."/>
            <person name="Copeland A."/>
            <person name="Barry K.W."/>
            <person name="Cichocki N."/>
            <person name="Veneault-Fourrey C."/>
            <person name="LaButti K."/>
            <person name="Lindquist E.A."/>
            <person name="Lipzen A."/>
            <person name="Lundell T."/>
            <person name="Morin E."/>
            <person name="Murat C."/>
            <person name="Riley R."/>
            <person name="Ohm R."/>
            <person name="Sun H."/>
            <person name="Tunlid A."/>
            <person name="Henrissat B."/>
            <person name="Grigoriev I.V."/>
            <person name="Hibbett D.S."/>
            <person name="Martin F."/>
        </authorList>
    </citation>
    <scope>NUCLEOTIDE SEQUENCE [LARGE SCALE GENOMIC DNA]</scope>
    <source>
        <strain evidence="1 2">Koide BX008</strain>
    </source>
</reference>
<evidence type="ECO:0000313" key="1">
    <source>
        <dbReference type="EMBL" id="KIL68759.1"/>
    </source>
</evidence>
<evidence type="ECO:0000313" key="2">
    <source>
        <dbReference type="Proteomes" id="UP000054549"/>
    </source>
</evidence>
<dbReference type="EMBL" id="KN818227">
    <property type="protein sequence ID" value="KIL68759.1"/>
    <property type="molecule type" value="Genomic_DNA"/>
</dbReference>
<sequence>MTTFPNWAALYHAMHDLRTAVQAVPGPPTRNGRDVMFSTSTHGSSISILGTSLSTFPSRDCPLYSCFCGGQENI</sequence>
<dbReference type="HOGENOM" id="CLU_2687304_0_0_1"/>
<accession>A0A0C2TNJ3</accession>
<dbReference type="Proteomes" id="UP000054549">
    <property type="component" value="Unassembled WGS sequence"/>
</dbReference>
<protein>
    <submittedName>
        <fullName evidence="1">Uncharacterized protein</fullName>
    </submittedName>
</protein>
<organism evidence="1 2">
    <name type="scientific">Amanita muscaria (strain Koide BX008)</name>
    <dbReference type="NCBI Taxonomy" id="946122"/>
    <lineage>
        <taxon>Eukaryota</taxon>
        <taxon>Fungi</taxon>
        <taxon>Dikarya</taxon>
        <taxon>Basidiomycota</taxon>
        <taxon>Agaricomycotina</taxon>
        <taxon>Agaricomycetes</taxon>
        <taxon>Agaricomycetidae</taxon>
        <taxon>Agaricales</taxon>
        <taxon>Pluteineae</taxon>
        <taxon>Amanitaceae</taxon>
        <taxon>Amanita</taxon>
    </lineage>
</organism>
<proteinExistence type="predicted"/>
<keyword evidence="2" id="KW-1185">Reference proteome</keyword>
<name>A0A0C2TNJ3_AMAMK</name>
<dbReference type="AlphaFoldDB" id="A0A0C2TNJ3"/>